<dbReference type="AlphaFoldDB" id="A0A167XRU5"/>
<proteinExistence type="predicted"/>
<gene>
    <name evidence="3" type="ORF">AAP_03924</name>
</gene>
<dbReference type="SUPFAM" id="SSF53720">
    <property type="entry name" value="ALDH-like"/>
    <property type="match status" value="1"/>
</dbReference>
<reference evidence="3 4" key="1">
    <citation type="journal article" date="2016" name="Genome Biol. Evol.">
        <title>Divergent and convergent evolution of fungal pathogenicity.</title>
        <authorList>
            <person name="Shang Y."/>
            <person name="Xiao G."/>
            <person name="Zheng P."/>
            <person name="Cen K."/>
            <person name="Zhan S."/>
            <person name="Wang C."/>
        </authorList>
    </citation>
    <scope>NUCLEOTIDE SEQUENCE [LARGE SCALE GENOMIC DNA]</scope>
    <source>
        <strain evidence="3 4">ARSEF 7405</strain>
    </source>
</reference>
<comment type="caution">
    <text evidence="3">The sequence shown here is derived from an EMBL/GenBank/DDBJ whole genome shotgun (WGS) entry which is preliminary data.</text>
</comment>
<dbReference type="InterPro" id="IPR016163">
    <property type="entry name" value="Ald_DH_C"/>
</dbReference>
<dbReference type="Gene3D" id="3.40.605.10">
    <property type="entry name" value="Aldehyde Dehydrogenase, Chain A, domain 1"/>
    <property type="match status" value="1"/>
</dbReference>
<organism evidence="3 4">
    <name type="scientific">Ascosphaera apis ARSEF 7405</name>
    <dbReference type="NCBI Taxonomy" id="392613"/>
    <lineage>
        <taxon>Eukaryota</taxon>
        <taxon>Fungi</taxon>
        <taxon>Dikarya</taxon>
        <taxon>Ascomycota</taxon>
        <taxon>Pezizomycotina</taxon>
        <taxon>Eurotiomycetes</taxon>
        <taxon>Eurotiomycetidae</taxon>
        <taxon>Onygenales</taxon>
        <taxon>Ascosphaeraceae</taxon>
        <taxon>Ascosphaera</taxon>
    </lineage>
</organism>
<dbReference type="Pfam" id="PF00171">
    <property type="entry name" value="Aldedh"/>
    <property type="match status" value="1"/>
</dbReference>
<dbReference type="InterPro" id="IPR016161">
    <property type="entry name" value="Ald_DH/histidinol_DH"/>
</dbReference>
<dbReference type="GO" id="GO:0009450">
    <property type="term" value="P:gamma-aminobutyric acid catabolic process"/>
    <property type="evidence" value="ECO:0007669"/>
    <property type="project" value="TreeGrafter"/>
</dbReference>
<dbReference type="InterPro" id="IPR016162">
    <property type="entry name" value="Ald_DH_N"/>
</dbReference>
<dbReference type="GO" id="GO:0004777">
    <property type="term" value="F:succinate-semialdehyde dehydrogenase (NAD+) activity"/>
    <property type="evidence" value="ECO:0007669"/>
    <property type="project" value="TreeGrafter"/>
</dbReference>
<dbReference type="InterPro" id="IPR016160">
    <property type="entry name" value="Ald_DH_CS_CYS"/>
</dbReference>
<name>A0A167XRU5_9EURO</name>
<dbReference type="PANTHER" id="PTHR43353:SF2">
    <property type="entry name" value="ALDEHYDE DEHYDROGENASE FAMILY PROTEIN (AFU_ORTHOLOGUE AFUA_8G05520)"/>
    <property type="match status" value="1"/>
</dbReference>
<accession>A0A167XRU5</accession>
<keyword evidence="4" id="KW-1185">Reference proteome</keyword>
<dbReference type="Gene3D" id="3.40.309.10">
    <property type="entry name" value="Aldehyde Dehydrogenase, Chain A, domain 2"/>
    <property type="match status" value="1"/>
</dbReference>
<dbReference type="PROSITE" id="PS00070">
    <property type="entry name" value="ALDEHYDE_DEHYDR_CYS"/>
    <property type="match status" value="1"/>
</dbReference>
<evidence type="ECO:0000313" key="4">
    <source>
        <dbReference type="Proteomes" id="UP000242877"/>
    </source>
</evidence>
<dbReference type="OrthoDB" id="310895at2759"/>
<dbReference type="Proteomes" id="UP000242877">
    <property type="component" value="Unassembled WGS sequence"/>
</dbReference>
<dbReference type="PANTHER" id="PTHR43353">
    <property type="entry name" value="SUCCINATE-SEMIALDEHYDE DEHYDROGENASE, MITOCHONDRIAL"/>
    <property type="match status" value="1"/>
</dbReference>
<feature type="domain" description="Aldehyde dehydrogenase" evidence="2">
    <location>
        <begin position="29"/>
        <end position="485"/>
    </location>
</feature>
<evidence type="ECO:0000313" key="3">
    <source>
        <dbReference type="EMBL" id="KZZ90394.1"/>
    </source>
</evidence>
<dbReference type="VEuPathDB" id="FungiDB:AAP_03924"/>
<sequence length="502" mass="52932">MSQAQTFTPNGTNGPVPILINNTPEISTDTFPVVSSTTSKTIWECTSASTTLAVRAVNSCADALPPWSASKPATRRTILLKAADLLESRIAEGVQALCQETGADEGAARGFMLPTAIKLLREIAVQIDGVCGRLVSLGEEGESGIVMKEPIGVVLGIVAWNAPPIFTVRAAATAIAAGCTTIIKSSEHTPATVNFVAKAFYDAGLPAGVFNVIHTRRESAAEVVSAMIKEHAVRKVNFTGSATVGRQIAGLCGQSLKPCLMELGGKNSAIVCDDAEMDGTGVDTIGEVFRSSFMNSGQICMATDKILVHESIAENFTSQLQSAIEESNKQGQPTLISPASKKRVVSLIRDALEKGATLITGFDLSTASEEDIASTKIPITLLRNMPSTALAASEEWFAPVASIETFKDTQEAIAIANSANANSSLSSAVFTKDLRKALKIAKQLKTGAVHINGMSIHDDPTIPHGGVGESGWGRFNAREGIEEFFGQQGHYLEGLEAADNRE</sequence>
<dbReference type="InterPro" id="IPR015590">
    <property type="entry name" value="Aldehyde_DH_dom"/>
</dbReference>
<dbReference type="InterPro" id="IPR050740">
    <property type="entry name" value="Aldehyde_DH_Superfamily"/>
</dbReference>
<evidence type="ECO:0000256" key="1">
    <source>
        <dbReference type="ARBA" id="ARBA00023002"/>
    </source>
</evidence>
<dbReference type="EMBL" id="AZGZ01000017">
    <property type="protein sequence ID" value="KZZ90394.1"/>
    <property type="molecule type" value="Genomic_DNA"/>
</dbReference>
<evidence type="ECO:0000259" key="2">
    <source>
        <dbReference type="Pfam" id="PF00171"/>
    </source>
</evidence>
<protein>
    <submittedName>
        <fullName evidence="3">Aldehyde dehydrogenase domain protein</fullName>
    </submittedName>
</protein>
<keyword evidence="1" id="KW-0560">Oxidoreductase</keyword>